<keyword evidence="3" id="KW-1185">Reference proteome</keyword>
<proteinExistence type="predicted"/>
<feature type="region of interest" description="Disordered" evidence="1">
    <location>
        <begin position="233"/>
        <end position="266"/>
    </location>
</feature>
<dbReference type="InterPro" id="IPR054224">
    <property type="entry name" value="DUF6944"/>
</dbReference>
<reference evidence="3" key="1">
    <citation type="journal article" date="2019" name="Int. J. Syst. Evol. Microbiol.">
        <title>The Global Catalogue of Microorganisms (GCM) 10K type strain sequencing project: providing services to taxonomists for standard genome sequencing and annotation.</title>
        <authorList>
            <consortium name="The Broad Institute Genomics Platform"/>
            <consortium name="The Broad Institute Genome Sequencing Center for Infectious Disease"/>
            <person name="Wu L."/>
            <person name="Ma J."/>
        </authorList>
    </citation>
    <scope>NUCLEOTIDE SEQUENCE [LARGE SCALE GENOMIC DNA]</scope>
    <source>
        <strain evidence="3">CGMCC 1.14993</strain>
    </source>
</reference>
<dbReference type="EMBL" id="BMHB01000001">
    <property type="protein sequence ID" value="GGI14905.1"/>
    <property type="molecule type" value="Genomic_DNA"/>
</dbReference>
<evidence type="ECO:0000313" key="3">
    <source>
        <dbReference type="Proteomes" id="UP000626244"/>
    </source>
</evidence>
<evidence type="ECO:0000256" key="1">
    <source>
        <dbReference type="SAM" id="MobiDB-lite"/>
    </source>
</evidence>
<evidence type="ECO:0000313" key="2">
    <source>
        <dbReference type="EMBL" id="GGI14905.1"/>
    </source>
</evidence>
<dbReference type="OrthoDB" id="2927316at2"/>
<feature type="compositionally biased region" description="Basic residues" evidence="1">
    <location>
        <begin position="236"/>
        <end position="249"/>
    </location>
</feature>
<protein>
    <submittedName>
        <fullName evidence="2">Uncharacterized protein</fullName>
    </submittedName>
</protein>
<organism evidence="2 3">
    <name type="scientific">Gottfriedia solisilvae</name>
    <dbReference type="NCBI Taxonomy" id="1516104"/>
    <lineage>
        <taxon>Bacteria</taxon>
        <taxon>Bacillati</taxon>
        <taxon>Bacillota</taxon>
        <taxon>Bacilli</taxon>
        <taxon>Bacillales</taxon>
        <taxon>Bacillaceae</taxon>
        <taxon>Gottfriedia</taxon>
    </lineage>
</organism>
<feature type="compositionally biased region" description="Basic and acidic residues" evidence="1">
    <location>
        <begin position="250"/>
        <end position="266"/>
    </location>
</feature>
<sequence>MTNERIELLGSWITAIGTIASAIGSTPLRRLQGEDKKKWDDISEQLDFGGNALQAIGNIVEVAGTDEFTLEVAGEIIQASGNVTVLFSILTEDNEVKKINLNIVGNAQQAFGGFLAVIDEIGDIIEQGGGDPTNALGNLLQSIGNTLQAIGGLYDLEIIREKEALDIDGDGETEVKVSEESVTDPLNEQIKINGEISELLKYSGSWIQAAGSIMTAVAERRVLAKLEAEKRELENKKKKKRKKNKKRTSSHSESKKIQNTEFKKKS</sequence>
<dbReference type="Proteomes" id="UP000626244">
    <property type="component" value="Unassembled WGS sequence"/>
</dbReference>
<gene>
    <name evidence="2" type="ORF">GCM10007380_25290</name>
</gene>
<accession>A0A8J3AJD2</accession>
<comment type="caution">
    <text evidence="2">The sequence shown here is derived from an EMBL/GenBank/DDBJ whole genome shotgun (WGS) entry which is preliminary data.</text>
</comment>
<dbReference type="AlphaFoldDB" id="A0A8J3AJD2"/>
<dbReference type="RefSeq" id="WP_088000008.1">
    <property type="nucleotide sequence ID" value="NZ_BMHB01000001.1"/>
</dbReference>
<dbReference type="Pfam" id="PF22116">
    <property type="entry name" value="DUF6944"/>
    <property type="match status" value="1"/>
</dbReference>
<name>A0A8J3AJD2_9BACI</name>